<comment type="cofactor">
    <cofactor evidence="1">
        <name>Zn(2+)</name>
        <dbReference type="ChEBI" id="CHEBI:29105"/>
    </cofactor>
</comment>
<proteinExistence type="inferred from homology"/>
<dbReference type="Gene3D" id="3.40.630.10">
    <property type="entry name" value="Zn peptidases"/>
    <property type="match status" value="1"/>
</dbReference>
<keyword evidence="2" id="KW-0031">Aminopeptidase</keyword>
<evidence type="ECO:0000256" key="4">
    <source>
        <dbReference type="ARBA" id="ARBA00022723"/>
    </source>
</evidence>
<dbReference type="GO" id="GO:0004177">
    <property type="term" value="F:aminopeptidase activity"/>
    <property type="evidence" value="ECO:0007669"/>
    <property type="project" value="UniProtKB-KW"/>
</dbReference>
<feature type="domain" description="Peptidase M28" evidence="10">
    <location>
        <begin position="174"/>
        <end position="360"/>
    </location>
</feature>
<evidence type="ECO:0000256" key="3">
    <source>
        <dbReference type="ARBA" id="ARBA00022670"/>
    </source>
</evidence>
<evidence type="ECO:0000256" key="9">
    <source>
        <dbReference type="RuleBase" id="RU361240"/>
    </source>
</evidence>
<evidence type="ECO:0000259" key="10">
    <source>
        <dbReference type="Pfam" id="PF04389"/>
    </source>
</evidence>
<dbReference type="Proteomes" id="UP000567179">
    <property type="component" value="Unassembled WGS sequence"/>
</dbReference>
<feature type="signal peptide" evidence="9">
    <location>
        <begin position="1"/>
        <end position="23"/>
    </location>
</feature>
<keyword evidence="6 9" id="KW-0378">Hydrolase</keyword>
<protein>
    <recommendedName>
        <fullName evidence="9">Peptide hydrolase</fullName>
        <ecNumber evidence="9">3.4.-.-</ecNumber>
    </recommendedName>
</protein>
<dbReference type="CDD" id="cd03879">
    <property type="entry name" value="M28_AAP"/>
    <property type="match status" value="1"/>
</dbReference>
<dbReference type="SUPFAM" id="SSF53187">
    <property type="entry name" value="Zn-dependent exopeptidases"/>
    <property type="match status" value="1"/>
</dbReference>
<keyword evidence="3 9" id="KW-0645">Protease</keyword>
<keyword evidence="7 9" id="KW-0862">Zinc</keyword>
<sequence length="385" mass="40206">MKLQLSFHTLAVLLVSTLGSSLAKPISTAEVKAKSALGFNLLTFAEGAEPVWKSAAETDALIAEGAKFIDVTEIYALGGADSVATSRVAAVAAAAYPSPSKQTAVKALLAQISLSTMQGYLNSLTAYNNRYHTSSTGQAASVWIKDTMAAVAAKYPTSGASVALYAHSWTQSSIIAKIPGTNSTGPITILGGHMDSINGSGGSSARAPGADDDGSGSANLMEAFRVLVTSGFKPTNPVEFHWYAGEEAGLKGSGAIATAYKNAKKPVRAMLQLDMTAYVKPGTSPVIGLMPDYTTAGLNTFTGALIDTYTSTPWVTTSKCGYACSDHASWYNAGYPTTLPFESTFANQNPNIHKTADTTSVSGFSWEHSLEYVRIAIGFAYELAA</sequence>
<evidence type="ECO:0000256" key="5">
    <source>
        <dbReference type="ARBA" id="ARBA00022729"/>
    </source>
</evidence>
<evidence type="ECO:0000256" key="7">
    <source>
        <dbReference type="ARBA" id="ARBA00022833"/>
    </source>
</evidence>
<dbReference type="InterPro" id="IPR007484">
    <property type="entry name" value="Peptidase_M28"/>
</dbReference>
<dbReference type="EMBL" id="JAACJJ010000042">
    <property type="protein sequence ID" value="KAF5316220.1"/>
    <property type="molecule type" value="Genomic_DNA"/>
</dbReference>
<gene>
    <name evidence="11" type="ORF">D9619_006643</name>
</gene>
<dbReference type="GO" id="GO:0006508">
    <property type="term" value="P:proteolysis"/>
    <property type="evidence" value="ECO:0007669"/>
    <property type="project" value="UniProtKB-KW"/>
</dbReference>
<keyword evidence="5 9" id="KW-0732">Signal</keyword>
<dbReference type="GO" id="GO:0008235">
    <property type="term" value="F:metalloexopeptidase activity"/>
    <property type="evidence" value="ECO:0007669"/>
    <property type="project" value="InterPro"/>
</dbReference>
<evidence type="ECO:0000256" key="2">
    <source>
        <dbReference type="ARBA" id="ARBA00022438"/>
    </source>
</evidence>
<dbReference type="PANTHER" id="PTHR12147">
    <property type="entry name" value="METALLOPEPTIDASE M28 FAMILY MEMBER"/>
    <property type="match status" value="1"/>
</dbReference>
<dbReference type="OrthoDB" id="2214at2759"/>
<dbReference type="Pfam" id="PF04389">
    <property type="entry name" value="Peptidase_M28"/>
    <property type="match status" value="1"/>
</dbReference>
<organism evidence="11 12">
    <name type="scientific">Psilocybe cf. subviscida</name>
    <dbReference type="NCBI Taxonomy" id="2480587"/>
    <lineage>
        <taxon>Eukaryota</taxon>
        <taxon>Fungi</taxon>
        <taxon>Dikarya</taxon>
        <taxon>Basidiomycota</taxon>
        <taxon>Agaricomycotina</taxon>
        <taxon>Agaricomycetes</taxon>
        <taxon>Agaricomycetidae</taxon>
        <taxon>Agaricales</taxon>
        <taxon>Agaricineae</taxon>
        <taxon>Strophariaceae</taxon>
        <taxon>Psilocybe</taxon>
    </lineage>
</organism>
<keyword evidence="12" id="KW-1185">Reference proteome</keyword>
<dbReference type="EC" id="3.4.-.-" evidence="9"/>
<name>A0A8H5B3R5_9AGAR</name>
<reference evidence="11 12" key="1">
    <citation type="journal article" date="2020" name="ISME J.">
        <title>Uncovering the hidden diversity of litter-decomposition mechanisms in mushroom-forming fungi.</title>
        <authorList>
            <person name="Floudas D."/>
            <person name="Bentzer J."/>
            <person name="Ahren D."/>
            <person name="Johansson T."/>
            <person name="Persson P."/>
            <person name="Tunlid A."/>
        </authorList>
    </citation>
    <scope>NUCLEOTIDE SEQUENCE [LARGE SCALE GENOMIC DNA]</scope>
    <source>
        <strain evidence="11 12">CBS 101986</strain>
    </source>
</reference>
<feature type="chain" id="PRO_5034674160" description="Peptide hydrolase" evidence="9">
    <location>
        <begin position="24"/>
        <end position="385"/>
    </location>
</feature>
<comment type="caution">
    <text evidence="11">The sequence shown here is derived from an EMBL/GenBank/DDBJ whole genome shotgun (WGS) entry which is preliminary data.</text>
</comment>
<evidence type="ECO:0000256" key="8">
    <source>
        <dbReference type="ARBA" id="ARBA00043962"/>
    </source>
</evidence>
<evidence type="ECO:0000313" key="11">
    <source>
        <dbReference type="EMBL" id="KAF5316220.1"/>
    </source>
</evidence>
<dbReference type="PANTHER" id="PTHR12147:SF56">
    <property type="entry name" value="AMINOPEPTIDASE YDR415C-RELATED"/>
    <property type="match status" value="1"/>
</dbReference>
<evidence type="ECO:0000256" key="1">
    <source>
        <dbReference type="ARBA" id="ARBA00001947"/>
    </source>
</evidence>
<comment type="similarity">
    <text evidence="8">Belongs to the peptidase M28 family. M28E subfamily.</text>
</comment>
<dbReference type="InterPro" id="IPR045175">
    <property type="entry name" value="M28_fam"/>
</dbReference>
<evidence type="ECO:0000256" key="6">
    <source>
        <dbReference type="ARBA" id="ARBA00022801"/>
    </source>
</evidence>
<dbReference type="GO" id="GO:0046872">
    <property type="term" value="F:metal ion binding"/>
    <property type="evidence" value="ECO:0007669"/>
    <property type="project" value="UniProtKB-KW"/>
</dbReference>
<keyword evidence="4 9" id="KW-0479">Metal-binding</keyword>
<dbReference type="AlphaFoldDB" id="A0A8H5B3R5"/>
<evidence type="ECO:0000313" key="12">
    <source>
        <dbReference type="Proteomes" id="UP000567179"/>
    </source>
</evidence>
<accession>A0A8H5B3R5</accession>